<dbReference type="PANTHER" id="PTHR43798:SF31">
    <property type="entry name" value="AB HYDROLASE SUPERFAMILY PROTEIN YCLE"/>
    <property type="match status" value="1"/>
</dbReference>
<dbReference type="Pfam" id="PF12697">
    <property type="entry name" value="Abhydrolase_6"/>
    <property type="match status" value="1"/>
</dbReference>
<dbReference type="SUPFAM" id="SSF53474">
    <property type="entry name" value="alpha/beta-Hydrolases"/>
    <property type="match status" value="1"/>
</dbReference>
<evidence type="ECO:0000256" key="1">
    <source>
        <dbReference type="ARBA" id="ARBA00022801"/>
    </source>
</evidence>
<accession>A0A6H9WQ42</accession>
<evidence type="ECO:0000313" key="3">
    <source>
        <dbReference type="EMBL" id="KAB1648221.1"/>
    </source>
</evidence>
<comment type="caution">
    <text evidence="3">The sequence shown here is derived from an EMBL/GenBank/DDBJ whole genome shotgun (WGS) entry which is preliminary data.</text>
</comment>
<reference evidence="3 4" key="1">
    <citation type="submission" date="2019-09" db="EMBL/GenBank/DDBJ databases">
        <title>Phylogeny of genus Pseudoclavibacter and closely related genus.</title>
        <authorList>
            <person name="Li Y."/>
        </authorList>
    </citation>
    <scope>NUCLEOTIDE SEQUENCE [LARGE SCALE GENOMIC DNA]</scope>
    <source>
        <strain evidence="3 4">EGI 60007</strain>
    </source>
</reference>
<keyword evidence="4" id="KW-1185">Reference proteome</keyword>
<dbReference type="GO" id="GO:0016787">
    <property type="term" value="F:hydrolase activity"/>
    <property type="evidence" value="ECO:0007669"/>
    <property type="project" value="UniProtKB-KW"/>
</dbReference>
<dbReference type="PRINTS" id="PR00111">
    <property type="entry name" value="ABHYDROLASE"/>
</dbReference>
<dbReference type="PANTHER" id="PTHR43798">
    <property type="entry name" value="MONOACYLGLYCEROL LIPASE"/>
    <property type="match status" value="1"/>
</dbReference>
<sequence>MSSELPWPFYTEPRKITVRDLDVAYRREGSGEPVVYFHGAGLTRRWIPFYEEMAKRVDFIAPEHPGFGDTPFPDWLDGFDDLVLHYAELFDAMGLKTFHLVGHSLGGWIAAEFATFFPERLRSLQLVTPAGLKGADLHDAFRQDGDEALERLFNGHADAFPEYTDDGDPVEALVHNYKELTTRARLAWQPRYDPKLERRLGRVHVPARVLLAEDDRVLDSDVGARYADFIPGATVDVVRSTPIPTSHLPFVQAPEGLATTLVDFVEKSTKG</sequence>
<dbReference type="OrthoDB" id="3249793at2"/>
<evidence type="ECO:0000313" key="4">
    <source>
        <dbReference type="Proteomes" id="UP000431744"/>
    </source>
</evidence>
<organism evidence="3 4">
    <name type="scientific">Pseudoclavibacter endophyticus</name>
    <dbReference type="NCBI Taxonomy" id="1778590"/>
    <lineage>
        <taxon>Bacteria</taxon>
        <taxon>Bacillati</taxon>
        <taxon>Actinomycetota</taxon>
        <taxon>Actinomycetes</taxon>
        <taxon>Micrococcales</taxon>
        <taxon>Microbacteriaceae</taxon>
        <taxon>Pseudoclavibacter</taxon>
    </lineage>
</organism>
<dbReference type="AlphaFoldDB" id="A0A6H9WQ42"/>
<dbReference type="RefSeq" id="WP_158029416.1">
    <property type="nucleotide sequence ID" value="NZ_BMHG01000001.1"/>
</dbReference>
<evidence type="ECO:0000259" key="2">
    <source>
        <dbReference type="Pfam" id="PF12697"/>
    </source>
</evidence>
<dbReference type="Gene3D" id="3.40.50.1820">
    <property type="entry name" value="alpha/beta hydrolase"/>
    <property type="match status" value="1"/>
</dbReference>
<protein>
    <submittedName>
        <fullName evidence="3">Alpha/beta hydrolase</fullName>
    </submittedName>
</protein>
<dbReference type="InterPro" id="IPR029058">
    <property type="entry name" value="AB_hydrolase_fold"/>
</dbReference>
<feature type="domain" description="AB hydrolase-1" evidence="2">
    <location>
        <begin position="34"/>
        <end position="258"/>
    </location>
</feature>
<gene>
    <name evidence="3" type="ORF">F8O04_10935</name>
</gene>
<dbReference type="Proteomes" id="UP000431744">
    <property type="component" value="Unassembled WGS sequence"/>
</dbReference>
<dbReference type="GO" id="GO:0016020">
    <property type="term" value="C:membrane"/>
    <property type="evidence" value="ECO:0007669"/>
    <property type="project" value="TreeGrafter"/>
</dbReference>
<keyword evidence="1 3" id="KW-0378">Hydrolase</keyword>
<dbReference type="InterPro" id="IPR050266">
    <property type="entry name" value="AB_hydrolase_sf"/>
</dbReference>
<name>A0A6H9WQ42_9MICO</name>
<dbReference type="EMBL" id="WBJY01000002">
    <property type="protein sequence ID" value="KAB1648221.1"/>
    <property type="molecule type" value="Genomic_DNA"/>
</dbReference>
<dbReference type="InterPro" id="IPR000073">
    <property type="entry name" value="AB_hydrolase_1"/>
</dbReference>
<proteinExistence type="predicted"/>